<comment type="caution">
    <text evidence="1">The sequence shown here is derived from an EMBL/GenBank/DDBJ whole genome shotgun (WGS) entry which is preliminary data.</text>
</comment>
<protein>
    <submittedName>
        <fullName evidence="1">Uncharacterized protein</fullName>
    </submittedName>
</protein>
<organism evidence="1 2">
    <name type="scientific">Fusarium falciforme</name>
    <dbReference type="NCBI Taxonomy" id="195108"/>
    <lineage>
        <taxon>Eukaryota</taxon>
        <taxon>Fungi</taxon>
        <taxon>Dikarya</taxon>
        <taxon>Ascomycota</taxon>
        <taxon>Pezizomycotina</taxon>
        <taxon>Sordariomycetes</taxon>
        <taxon>Hypocreomycetidae</taxon>
        <taxon>Hypocreales</taxon>
        <taxon>Nectriaceae</taxon>
        <taxon>Fusarium</taxon>
        <taxon>Fusarium solani species complex</taxon>
    </lineage>
</organism>
<evidence type="ECO:0000313" key="2">
    <source>
        <dbReference type="Proteomes" id="UP001152087"/>
    </source>
</evidence>
<gene>
    <name evidence="1" type="ORF">NW755_011565</name>
</gene>
<dbReference type="AlphaFoldDB" id="A0A9W8QW51"/>
<keyword evidence="2" id="KW-1185">Reference proteome</keyword>
<accession>A0A9W8QW51</accession>
<name>A0A9W8QW51_9HYPO</name>
<reference evidence="1" key="1">
    <citation type="submission" date="2022-09" db="EMBL/GenBank/DDBJ databases">
        <title>Fusarium specimens isolated from Avocado Roots.</title>
        <authorList>
            <person name="Stajich J."/>
            <person name="Roper C."/>
            <person name="Heimlech-Rivalta G."/>
        </authorList>
    </citation>
    <scope>NUCLEOTIDE SEQUENCE</scope>
    <source>
        <strain evidence="1">A02</strain>
    </source>
</reference>
<sequence length="167" mass="19185">MTVDDFVQDSHEQIRQFTSPGNSRETYKVLFDSLGNETNEVEEERTRWSDGSEWVFLLEAGYGERHKGTICYALTAIAFARWHTSQVQLVDGATTAQKAAQEVSARILGPKPDGDENNRKGWERRRKRLGTHLTRGRKWSRLVEELGSGILLKDAWYARLWVEGEED</sequence>
<dbReference type="EMBL" id="JAOQAV010000046">
    <property type="protein sequence ID" value="KAJ4180671.1"/>
    <property type="molecule type" value="Genomic_DNA"/>
</dbReference>
<proteinExistence type="predicted"/>
<dbReference type="Proteomes" id="UP001152087">
    <property type="component" value="Unassembled WGS sequence"/>
</dbReference>
<evidence type="ECO:0000313" key="1">
    <source>
        <dbReference type="EMBL" id="KAJ4180671.1"/>
    </source>
</evidence>